<evidence type="ECO:0000313" key="8">
    <source>
        <dbReference type="EMBL" id="CAB4759650.1"/>
    </source>
</evidence>
<dbReference type="EMBL" id="CAFBQM010000063">
    <property type="protein sequence ID" value="CAB5061828.1"/>
    <property type="molecule type" value="Genomic_DNA"/>
</dbReference>
<evidence type="ECO:0000256" key="1">
    <source>
        <dbReference type="ARBA" id="ARBA00004141"/>
    </source>
</evidence>
<protein>
    <submittedName>
        <fullName evidence="11">Unannotated protein</fullName>
    </submittedName>
</protein>
<feature type="transmembrane region" description="Helical" evidence="5">
    <location>
        <begin position="97"/>
        <end position="116"/>
    </location>
</feature>
<dbReference type="InterPro" id="IPR001902">
    <property type="entry name" value="SLC26A/SulP_fam"/>
</dbReference>
<feature type="transmembrane region" description="Helical" evidence="5">
    <location>
        <begin position="48"/>
        <end position="65"/>
    </location>
</feature>
<feature type="transmembrane region" description="Helical" evidence="5">
    <location>
        <begin position="329"/>
        <end position="358"/>
    </location>
</feature>
<evidence type="ECO:0000259" key="6">
    <source>
        <dbReference type="Pfam" id="PF00916"/>
    </source>
</evidence>
<dbReference type="InterPro" id="IPR011547">
    <property type="entry name" value="SLC26A/SulP_dom"/>
</dbReference>
<accession>A0A6J7NVZ0</accession>
<evidence type="ECO:0000313" key="12">
    <source>
        <dbReference type="EMBL" id="CAB5054123.1"/>
    </source>
</evidence>
<reference evidence="11" key="1">
    <citation type="submission" date="2020-05" db="EMBL/GenBank/DDBJ databases">
        <authorList>
            <person name="Chiriac C."/>
            <person name="Salcher M."/>
            <person name="Ghai R."/>
            <person name="Kavagutti S V."/>
        </authorList>
    </citation>
    <scope>NUCLEOTIDE SEQUENCE</scope>
</reference>
<sequence>MFFSFWPHRSEFSAHRKDLITDLIAGLTVAIVALPLAIGFGITSGMSAAAGLTTAIIAGFLAAVFGGSKYQVSGPTGAMTVILIPVIHNFGVSAVPALGLMAGAMIFMMAIFKLGAVINRVPWTVVEGFTVGIALIISLQQIPLAFGIPKGAGEKSYIVAWNTLINALHAGLNYSSLLVVLITLIIKFSWPHLAHRLKWKFHIPASFVALLLVTLLVKAFAIEVATIGNIPRSLGTYQKPIFDNLTSLLMPALWIALLAAVESLLSARVADGLAHNKDHFEPNRELFGQGLATLAASVFGGMPATGAIARTSVNVRSHAQSRLASVFHALVLLVIALIAAPLVSAIPTAVIAGLLLGTSYRILNPVSIMESLRTTKAEASTLVVTAISTVAIDLIWGMAIGIALHMILAHYSKKA</sequence>
<feature type="domain" description="SLC26A/SulP transporter" evidence="6">
    <location>
        <begin position="19"/>
        <end position="385"/>
    </location>
</feature>
<feature type="transmembrane region" description="Helical" evidence="5">
    <location>
        <begin position="168"/>
        <end position="186"/>
    </location>
</feature>
<feature type="transmembrane region" description="Helical" evidence="5">
    <location>
        <begin position="286"/>
        <end position="309"/>
    </location>
</feature>
<name>A0A6J7NVZ0_9ZZZZ</name>
<evidence type="ECO:0000313" key="7">
    <source>
        <dbReference type="EMBL" id="CAB4713705.1"/>
    </source>
</evidence>
<feature type="transmembrane region" description="Helical" evidence="5">
    <location>
        <begin position="20"/>
        <end position="42"/>
    </location>
</feature>
<dbReference type="EMBL" id="CAFBLC010000074">
    <property type="protein sequence ID" value="CAB4858589.1"/>
    <property type="molecule type" value="Genomic_DNA"/>
</dbReference>
<dbReference type="EMBL" id="CAFBQD010000051">
    <property type="protein sequence ID" value="CAB5054123.1"/>
    <property type="molecule type" value="Genomic_DNA"/>
</dbReference>
<evidence type="ECO:0000256" key="2">
    <source>
        <dbReference type="ARBA" id="ARBA00022692"/>
    </source>
</evidence>
<dbReference type="Pfam" id="PF00916">
    <property type="entry name" value="Sulfate_transp"/>
    <property type="match status" value="1"/>
</dbReference>
<keyword evidence="3 5" id="KW-1133">Transmembrane helix</keyword>
<organism evidence="11">
    <name type="scientific">freshwater metagenome</name>
    <dbReference type="NCBI Taxonomy" id="449393"/>
    <lineage>
        <taxon>unclassified sequences</taxon>
        <taxon>metagenomes</taxon>
        <taxon>ecological metagenomes</taxon>
    </lineage>
</organism>
<proteinExistence type="predicted"/>
<feature type="transmembrane region" description="Helical" evidence="5">
    <location>
        <begin position="207"/>
        <end position="228"/>
    </location>
</feature>
<evidence type="ECO:0000313" key="11">
    <source>
        <dbReference type="EMBL" id="CAB4994782.1"/>
    </source>
</evidence>
<dbReference type="EMBL" id="CAFAAU010000062">
    <property type="protein sequence ID" value="CAB4815829.1"/>
    <property type="molecule type" value="Genomic_DNA"/>
</dbReference>
<evidence type="ECO:0000256" key="3">
    <source>
        <dbReference type="ARBA" id="ARBA00022989"/>
    </source>
</evidence>
<dbReference type="EMBL" id="CAEZYA010000051">
    <property type="protein sequence ID" value="CAB4713705.1"/>
    <property type="molecule type" value="Genomic_DNA"/>
</dbReference>
<feature type="transmembrane region" description="Helical" evidence="5">
    <location>
        <begin position="128"/>
        <end position="148"/>
    </location>
</feature>
<dbReference type="EMBL" id="CAEZZN010000002">
    <property type="protein sequence ID" value="CAB4759650.1"/>
    <property type="molecule type" value="Genomic_DNA"/>
</dbReference>
<evidence type="ECO:0000313" key="10">
    <source>
        <dbReference type="EMBL" id="CAB4858589.1"/>
    </source>
</evidence>
<keyword evidence="2 5" id="KW-0812">Transmembrane</keyword>
<feature type="transmembrane region" description="Helical" evidence="5">
    <location>
        <begin position="379"/>
        <end position="408"/>
    </location>
</feature>
<dbReference type="PANTHER" id="PTHR11814">
    <property type="entry name" value="SULFATE TRANSPORTER"/>
    <property type="match status" value="1"/>
</dbReference>
<evidence type="ECO:0000313" key="13">
    <source>
        <dbReference type="EMBL" id="CAB5061828.1"/>
    </source>
</evidence>
<dbReference type="GO" id="GO:0016020">
    <property type="term" value="C:membrane"/>
    <property type="evidence" value="ECO:0007669"/>
    <property type="project" value="UniProtKB-SubCell"/>
</dbReference>
<comment type="subcellular location">
    <subcellularLocation>
        <location evidence="1">Membrane</location>
        <topology evidence="1">Multi-pass membrane protein</topology>
    </subcellularLocation>
</comment>
<evidence type="ECO:0000256" key="4">
    <source>
        <dbReference type="ARBA" id="ARBA00023136"/>
    </source>
</evidence>
<dbReference type="EMBL" id="CAFBOQ010000057">
    <property type="protein sequence ID" value="CAB4994782.1"/>
    <property type="molecule type" value="Genomic_DNA"/>
</dbReference>
<feature type="transmembrane region" description="Helical" evidence="5">
    <location>
        <begin position="248"/>
        <end position="265"/>
    </location>
</feature>
<gene>
    <name evidence="7" type="ORF">UFOPK2627_01186</name>
    <name evidence="8" type="ORF">UFOPK2879_00149</name>
    <name evidence="9" type="ORF">UFOPK3078_01343</name>
    <name evidence="10" type="ORF">UFOPK3288_01423</name>
    <name evidence="11" type="ORF">UFOPK3990_01320</name>
    <name evidence="12" type="ORF">UFOPK4245_01219</name>
    <name evidence="13" type="ORF">UFOPK4337_01113</name>
</gene>
<dbReference type="GO" id="GO:0055085">
    <property type="term" value="P:transmembrane transport"/>
    <property type="evidence" value="ECO:0007669"/>
    <property type="project" value="InterPro"/>
</dbReference>
<dbReference type="AlphaFoldDB" id="A0A6J7NVZ0"/>
<evidence type="ECO:0000313" key="9">
    <source>
        <dbReference type="EMBL" id="CAB4815829.1"/>
    </source>
</evidence>
<evidence type="ECO:0000256" key="5">
    <source>
        <dbReference type="SAM" id="Phobius"/>
    </source>
</evidence>
<keyword evidence="4 5" id="KW-0472">Membrane</keyword>